<feature type="signal peptide" evidence="6">
    <location>
        <begin position="1"/>
        <end position="21"/>
    </location>
</feature>
<dbReference type="Pfam" id="PF00704">
    <property type="entry name" value="Glyco_hydro_18"/>
    <property type="match status" value="1"/>
</dbReference>
<evidence type="ECO:0000256" key="4">
    <source>
        <dbReference type="RuleBase" id="RU000489"/>
    </source>
</evidence>
<name>A0A226EJK8_FOLCA</name>
<evidence type="ECO:0000313" key="8">
    <source>
        <dbReference type="EMBL" id="OXA57388.1"/>
    </source>
</evidence>
<organism evidence="8 9">
    <name type="scientific">Folsomia candida</name>
    <name type="common">Springtail</name>
    <dbReference type="NCBI Taxonomy" id="158441"/>
    <lineage>
        <taxon>Eukaryota</taxon>
        <taxon>Metazoa</taxon>
        <taxon>Ecdysozoa</taxon>
        <taxon>Arthropoda</taxon>
        <taxon>Hexapoda</taxon>
        <taxon>Collembola</taxon>
        <taxon>Entomobryomorpha</taxon>
        <taxon>Isotomoidea</taxon>
        <taxon>Isotomidae</taxon>
        <taxon>Proisotominae</taxon>
        <taxon>Folsomia</taxon>
    </lineage>
</organism>
<evidence type="ECO:0000256" key="5">
    <source>
        <dbReference type="RuleBase" id="RU004453"/>
    </source>
</evidence>
<protein>
    <submittedName>
        <fullName evidence="8">Putative chitinase 3</fullName>
    </submittedName>
</protein>
<dbReference type="PROSITE" id="PS51910">
    <property type="entry name" value="GH18_2"/>
    <property type="match status" value="1"/>
</dbReference>
<dbReference type="GO" id="GO:0005975">
    <property type="term" value="P:carbohydrate metabolic process"/>
    <property type="evidence" value="ECO:0007669"/>
    <property type="project" value="InterPro"/>
</dbReference>
<dbReference type="GO" id="GO:0006032">
    <property type="term" value="P:chitin catabolic process"/>
    <property type="evidence" value="ECO:0007669"/>
    <property type="project" value="TreeGrafter"/>
</dbReference>
<comment type="caution">
    <text evidence="8">The sequence shown here is derived from an EMBL/GenBank/DDBJ whole genome shotgun (WGS) entry which is preliminary data.</text>
</comment>
<evidence type="ECO:0000256" key="1">
    <source>
        <dbReference type="ARBA" id="ARBA00022801"/>
    </source>
</evidence>
<dbReference type="PANTHER" id="PTHR11177:SF359">
    <property type="entry name" value="CHITINASE 10-RELATED"/>
    <property type="match status" value="1"/>
</dbReference>
<dbReference type="GO" id="GO:0008061">
    <property type="term" value="F:chitin binding"/>
    <property type="evidence" value="ECO:0007669"/>
    <property type="project" value="InterPro"/>
</dbReference>
<dbReference type="InterPro" id="IPR017853">
    <property type="entry name" value="GH"/>
</dbReference>
<dbReference type="GO" id="GO:0004568">
    <property type="term" value="F:chitinase activity"/>
    <property type="evidence" value="ECO:0007669"/>
    <property type="project" value="TreeGrafter"/>
</dbReference>
<dbReference type="PROSITE" id="PS01095">
    <property type="entry name" value="GH18_1"/>
    <property type="match status" value="1"/>
</dbReference>
<evidence type="ECO:0000313" key="9">
    <source>
        <dbReference type="Proteomes" id="UP000198287"/>
    </source>
</evidence>
<sequence length="373" mass="39972">MGLFLTSICLLSLATFHLGAASPVDGERQGTKKLVCYYTNWSSSRSGNSAFFPSDIDASLCTHIIYSFSILDATSLEMVVTSLKSQGVKVLIAIGGWNDSEGDKYSRMVTNPASRANFVTKAVEFIRRYNFDGLDLDWEYPSCPQGACGDTPASDKQNFANLLRELRTAFLPHGFLLSAAVSASSSIAARAYDIPTLNSQLDWIGLMTYDMHGGWDGVTGHNSPFRGASPNTVDTITYWLQNGATAAKLVVGVPLYGRSFTLSNPNNNGVGAPASNGAPGEYTGEAGFLAYFELCMNLAPFTHVPQVGPYGFRGTQWASFDNTQIIGDKTGFIMQQGLAGAMVWAIDLDDFNGGFCGAGEYPLLKALKAGLGI</sequence>
<dbReference type="STRING" id="158441.A0A226EJK8"/>
<dbReference type="InterPro" id="IPR029070">
    <property type="entry name" value="Chitinase_insertion_sf"/>
</dbReference>
<evidence type="ECO:0000256" key="2">
    <source>
        <dbReference type="ARBA" id="ARBA00023157"/>
    </source>
</evidence>
<feature type="chain" id="PRO_5013211694" evidence="6">
    <location>
        <begin position="22"/>
        <end position="373"/>
    </location>
</feature>
<dbReference type="GO" id="GO:0005576">
    <property type="term" value="C:extracellular region"/>
    <property type="evidence" value="ECO:0007669"/>
    <property type="project" value="TreeGrafter"/>
</dbReference>
<dbReference type="SUPFAM" id="SSF51445">
    <property type="entry name" value="(Trans)glycosidases"/>
    <property type="match status" value="1"/>
</dbReference>
<dbReference type="EMBL" id="LNIX01000003">
    <property type="protein sequence ID" value="OXA57388.1"/>
    <property type="molecule type" value="Genomic_DNA"/>
</dbReference>
<dbReference type="InterPro" id="IPR001579">
    <property type="entry name" value="Glyco_hydro_18_chit_AS"/>
</dbReference>
<keyword evidence="1 4" id="KW-0378">Hydrolase</keyword>
<evidence type="ECO:0000256" key="6">
    <source>
        <dbReference type="SAM" id="SignalP"/>
    </source>
</evidence>
<comment type="similarity">
    <text evidence="5">Belongs to the glycosyl hydrolase 18 family.</text>
</comment>
<keyword evidence="6" id="KW-0732">Signal</keyword>
<dbReference type="SUPFAM" id="SSF54556">
    <property type="entry name" value="Chitinase insertion domain"/>
    <property type="match status" value="1"/>
</dbReference>
<dbReference type="InterPro" id="IPR001223">
    <property type="entry name" value="Glyco_hydro18_cat"/>
</dbReference>
<dbReference type="InterPro" id="IPR011583">
    <property type="entry name" value="Chitinase_II/V-like_cat"/>
</dbReference>
<dbReference type="OrthoDB" id="73875at2759"/>
<dbReference type="Proteomes" id="UP000198287">
    <property type="component" value="Unassembled WGS sequence"/>
</dbReference>
<dbReference type="AlphaFoldDB" id="A0A226EJK8"/>
<feature type="domain" description="GH18" evidence="7">
    <location>
        <begin position="32"/>
        <end position="373"/>
    </location>
</feature>
<keyword evidence="9" id="KW-1185">Reference proteome</keyword>
<dbReference type="OMA" id="SYPESKY"/>
<evidence type="ECO:0000256" key="3">
    <source>
        <dbReference type="ARBA" id="ARBA00023295"/>
    </source>
</evidence>
<keyword evidence="3 4" id="KW-0326">Glycosidase</keyword>
<keyword evidence="2" id="KW-1015">Disulfide bond</keyword>
<dbReference type="Gene3D" id="3.10.50.10">
    <property type="match status" value="1"/>
</dbReference>
<gene>
    <name evidence="8" type="ORF">Fcan01_06398</name>
</gene>
<evidence type="ECO:0000259" key="7">
    <source>
        <dbReference type="PROSITE" id="PS51910"/>
    </source>
</evidence>
<dbReference type="PANTHER" id="PTHR11177">
    <property type="entry name" value="CHITINASE"/>
    <property type="match status" value="1"/>
</dbReference>
<dbReference type="SMART" id="SM00636">
    <property type="entry name" value="Glyco_18"/>
    <property type="match status" value="1"/>
</dbReference>
<reference evidence="8 9" key="1">
    <citation type="submission" date="2015-12" db="EMBL/GenBank/DDBJ databases">
        <title>The genome of Folsomia candida.</title>
        <authorList>
            <person name="Faddeeva A."/>
            <person name="Derks M.F."/>
            <person name="Anvar Y."/>
            <person name="Smit S."/>
            <person name="Van Straalen N."/>
            <person name="Roelofs D."/>
        </authorList>
    </citation>
    <scope>NUCLEOTIDE SEQUENCE [LARGE SCALE GENOMIC DNA]</scope>
    <source>
        <strain evidence="8 9">VU population</strain>
        <tissue evidence="8">Whole body</tissue>
    </source>
</reference>
<dbReference type="Gene3D" id="3.20.20.80">
    <property type="entry name" value="Glycosidases"/>
    <property type="match status" value="1"/>
</dbReference>
<accession>A0A226EJK8</accession>
<dbReference type="InterPro" id="IPR050314">
    <property type="entry name" value="Glycosyl_Hydrlase_18"/>
</dbReference>
<dbReference type="FunFam" id="3.10.50.10:FF:000001">
    <property type="entry name" value="Chitinase 3-like 1"/>
    <property type="match status" value="1"/>
</dbReference>
<proteinExistence type="inferred from homology"/>